<dbReference type="Gene3D" id="2.130.10.10">
    <property type="entry name" value="YVTN repeat-like/Quinoprotein amine dehydrogenase"/>
    <property type="match status" value="3"/>
</dbReference>
<dbReference type="InterPro" id="IPR020472">
    <property type="entry name" value="WD40_PAC1"/>
</dbReference>
<keyword evidence="2 7" id="KW-0853">WD repeat</keyword>
<keyword evidence="10" id="KW-1185">Reference proteome</keyword>
<feature type="repeat" description="WD" evidence="7">
    <location>
        <begin position="305"/>
        <end position="338"/>
    </location>
</feature>
<accession>A0ABP0GH13</accession>
<feature type="domain" description="Cleavage stimulation factor subunit 1 dimerisation" evidence="8">
    <location>
        <begin position="8"/>
        <end position="61"/>
    </location>
</feature>
<keyword evidence="3" id="KW-0507">mRNA processing</keyword>
<dbReference type="PROSITE" id="PS00678">
    <property type="entry name" value="WD_REPEATS_1"/>
    <property type="match status" value="1"/>
</dbReference>
<feature type="repeat" description="WD" evidence="7">
    <location>
        <begin position="397"/>
        <end position="435"/>
    </location>
</feature>
<feature type="repeat" description="WD" evidence="7">
    <location>
        <begin position="107"/>
        <end position="141"/>
    </location>
</feature>
<dbReference type="PRINTS" id="PR00320">
    <property type="entry name" value="GPROTEINBRPT"/>
</dbReference>
<dbReference type="InterPro" id="IPR038184">
    <property type="entry name" value="CSTF1_dimer_sf"/>
</dbReference>
<dbReference type="InterPro" id="IPR001680">
    <property type="entry name" value="WD40_rpt"/>
</dbReference>
<dbReference type="InterPro" id="IPR015943">
    <property type="entry name" value="WD40/YVTN_repeat-like_dom_sf"/>
</dbReference>
<keyword evidence="5" id="KW-0539">Nucleus</keyword>
<feature type="repeat" description="WD" evidence="7">
    <location>
        <begin position="261"/>
        <end position="302"/>
    </location>
</feature>
<dbReference type="PROSITE" id="PS50294">
    <property type="entry name" value="WD_REPEATS_REGION"/>
    <property type="match status" value="4"/>
</dbReference>
<gene>
    <name evidence="9" type="ORF">CVLEPA_LOCUS22875</name>
</gene>
<evidence type="ECO:0000259" key="8">
    <source>
        <dbReference type="Pfam" id="PF16699"/>
    </source>
</evidence>
<dbReference type="Gene3D" id="1.20.960.50">
    <property type="entry name" value="Cleavage stimulation factor subunit 1, dimerisation domain"/>
    <property type="match status" value="1"/>
</dbReference>
<dbReference type="CDD" id="cd00200">
    <property type="entry name" value="WD40"/>
    <property type="match status" value="1"/>
</dbReference>
<organism evidence="9 10">
    <name type="scientific">Clavelina lepadiformis</name>
    <name type="common">Light-bulb sea squirt</name>
    <name type="synonym">Ascidia lepadiformis</name>
    <dbReference type="NCBI Taxonomy" id="159417"/>
    <lineage>
        <taxon>Eukaryota</taxon>
        <taxon>Metazoa</taxon>
        <taxon>Chordata</taxon>
        <taxon>Tunicata</taxon>
        <taxon>Ascidiacea</taxon>
        <taxon>Aplousobranchia</taxon>
        <taxon>Clavelinidae</taxon>
        <taxon>Clavelina</taxon>
    </lineage>
</organism>
<proteinExistence type="predicted"/>
<evidence type="ECO:0000256" key="4">
    <source>
        <dbReference type="ARBA" id="ARBA00022737"/>
    </source>
</evidence>
<dbReference type="Proteomes" id="UP001642483">
    <property type="component" value="Unassembled WGS sequence"/>
</dbReference>
<dbReference type="PANTHER" id="PTHR44133:SF2">
    <property type="entry name" value="CLEAVAGE STIMULATION FACTOR SUBUNIT 1"/>
    <property type="match status" value="1"/>
</dbReference>
<keyword evidence="4" id="KW-0677">Repeat</keyword>
<comment type="caution">
    <text evidence="9">The sequence shown here is derived from an EMBL/GenBank/DDBJ whole genome shotgun (WGS) entry which is preliminary data.</text>
</comment>
<dbReference type="PANTHER" id="PTHR44133">
    <property type="entry name" value="CLEAVAGE STIMULATION FACTOR SUBUNIT 1"/>
    <property type="match status" value="1"/>
</dbReference>
<evidence type="ECO:0000256" key="5">
    <source>
        <dbReference type="ARBA" id="ARBA00023242"/>
    </source>
</evidence>
<dbReference type="Pfam" id="PF00400">
    <property type="entry name" value="WD40"/>
    <property type="match status" value="5"/>
</dbReference>
<comment type="subcellular location">
    <subcellularLocation>
        <location evidence="1">Nucleus</location>
    </subcellularLocation>
</comment>
<evidence type="ECO:0000256" key="2">
    <source>
        <dbReference type="ARBA" id="ARBA00022574"/>
    </source>
</evidence>
<dbReference type="EMBL" id="CAWYQH010000114">
    <property type="protein sequence ID" value="CAK8690243.1"/>
    <property type="molecule type" value="Genomic_DNA"/>
</dbReference>
<dbReference type="PROSITE" id="PS50082">
    <property type="entry name" value="WD_REPEATS_2"/>
    <property type="match status" value="5"/>
</dbReference>
<evidence type="ECO:0000313" key="9">
    <source>
        <dbReference type="EMBL" id="CAK8690243.1"/>
    </source>
</evidence>
<dbReference type="SUPFAM" id="SSF50978">
    <property type="entry name" value="WD40 repeat-like"/>
    <property type="match status" value="1"/>
</dbReference>
<dbReference type="InterPro" id="IPR032028">
    <property type="entry name" value="CSTF1_dimer"/>
</dbReference>
<reference evidence="9 10" key="1">
    <citation type="submission" date="2024-02" db="EMBL/GenBank/DDBJ databases">
        <authorList>
            <person name="Daric V."/>
            <person name="Darras S."/>
        </authorList>
    </citation>
    <scope>NUCLEOTIDE SEQUENCE [LARGE SCALE GENOMIC DNA]</scope>
</reference>
<dbReference type="InterPro" id="IPR019775">
    <property type="entry name" value="WD40_repeat_CS"/>
</dbReference>
<sequence>MCAFKTDEVKLRERMYRSIIGQLLNDGYMAIAKTLTSQVKPATACVPSDNLFKAFGAGLDQVDRDREEQNPRPVVDFVAPGTGIDLEFESEVQINSPEAVLYETCYVTAHKAPCRAATFSNNGQYIATGSLDTSIKILDVERMLAKSINPSDIASLEPAQPGMADHPVIRTLYDHVDEITCLQFHPTEQIVISGSRDYTVKVFDFTKSSAKRASKTIKEVECVRDVAIHPTGDYVLVGTQHPVIRLYDIETFQCFVGNQPADQHRSSINCLCYSPTGNIYASGSKDGAIKIWDGVSNRCVSTYVGSHDGDEVCSVVFSRNGKYLLTSGKDSVARLWDLAGRGQPILVYTGAELSGKQAHRAQAVFNHTEDYVLFPDEQTVSLCCWCARTGERQRLLSLGHQGPARRIAHSPTSAAFITCSEDHRARFWNRRPGTD</sequence>
<dbReference type="SMART" id="SM00320">
    <property type="entry name" value="WD40"/>
    <property type="match status" value="6"/>
</dbReference>
<evidence type="ECO:0000256" key="1">
    <source>
        <dbReference type="ARBA" id="ARBA00004123"/>
    </source>
</evidence>
<evidence type="ECO:0000256" key="6">
    <source>
        <dbReference type="ARBA" id="ARBA00029851"/>
    </source>
</evidence>
<evidence type="ECO:0000256" key="3">
    <source>
        <dbReference type="ARBA" id="ARBA00022664"/>
    </source>
</evidence>
<dbReference type="Pfam" id="PF16699">
    <property type="entry name" value="CSTF1_dimer"/>
    <property type="match status" value="1"/>
</dbReference>
<dbReference type="InterPro" id="IPR036322">
    <property type="entry name" value="WD40_repeat_dom_sf"/>
</dbReference>
<evidence type="ECO:0000256" key="7">
    <source>
        <dbReference type="PROSITE-ProRule" id="PRU00221"/>
    </source>
</evidence>
<name>A0ABP0GH13_CLALP</name>
<dbReference type="InterPro" id="IPR044633">
    <property type="entry name" value="CstF1-like"/>
</dbReference>
<protein>
    <recommendedName>
        <fullName evidence="6">Cleavage stimulation factor 50 kDa subunit</fullName>
    </recommendedName>
</protein>
<feature type="repeat" description="WD" evidence="7">
    <location>
        <begin position="172"/>
        <end position="213"/>
    </location>
</feature>
<evidence type="ECO:0000313" key="10">
    <source>
        <dbReference type="Proteomes" id="UP001642483"/>
    </source>
</evidence>